<feature type="domain" description="DUF5643" evidence="3">
    <location>
        <begin position="252"/>
        <end position="367"/>
    </location>
</feature>
<evidence type="ECO:0000313" key="5">
    <source>
        <dbReference type="Proteomes" id="UP000570361"/>
    </source>
</evidence>
<dbReference type="Proteomes" id="UP000570361">
    <property type="component" value="Unassembled WGS sequence"/>
</dbReference>
<dbReference type="AlphaFoldDB" id="A0A7W5FLA9"/>
<keyword evidence="1" id="KW-1133">Transmembrane helix</keyword>
<keyword evidence="1" id="KW-0812">Transmembrane</keyword>
<dbReference type="Pfam" id="PF18705">
    <property type="entry name" value="DUF5643"/>
    <property type="match status" value="1"/>
</dbReference>
<dbReference type="InterPro" id="IPR025436">
    <property type="entry name" value="DUF4179"/>
</dbReference>
<accession>A0A7W5FLA9</accession>
<keyword evidence="5" id="KW-1185">Reference proteome</keyword>
<evidence type="ECO:0000313" key="4">
    <source>
        <dbReference type="EMBL" id="MBB3108824.1"/>
    </source>
</evidence>
<name>A0A7W5FLA9_9BACL</name>
<feature type="domain" description="DUF4179" evidence="2">
    <location>
        <begin position="50"/>
        <end position="141"/>
    </location>
</feature>
<evidence type="ECO:0000256" key="1">
    <source>
        <dbReference type="SAM" id="Phobius"/>
    </source>
</evidence>
<dbReference type="EMBL" id="JACHXK010000002">
    <property type="protein sequence ID" value="MBB3108824.1"/>
    <property type="molecule type" value="Genomic_DNA"/>
</dbReference>
<dbReference type="Gene3D" id="2.60.40.1630">
    <property type="entry name" value="bacillus anthracis domain"/>
    <property type="match status" value="1"/>
</dbReference>
<dbReference type="Pfam" id="PF13786">
    <property type="entry name" value="DUF4179"/>
    <property type="match status" value="1"/>
</dbReference>
<gene>
    <name evidence="4" type="ORF">FHS18_000876</name>
</gene>
<proteinExistence type="predicted"/>
<evidence type="ECO:0008006" key="6">
    <source>
        <dbReference type="Google" id="ProtNLM"/>
    </source>
</evidence>
<protein>
    <recommendedName>
        <fullName evidence="6">DUF4179 domain-containing protein</fullName>
    </recommendedName>
</protein>
<feature type="transmembrane region" description="Helical" evidence="1">
    <location>
        <begin position="53"/>
        <end position="73"/>
    </location>
</feature>
<reference evidence="4 5" key="1">
    <citation type="submission" date="2020-08" db="EMBL/GenBank/DDBJ databases">
        <title>Genomic Encyclopedia of Type Strains, Phase III (KMG-III): the genomes of soil and plant-associated and newly described type strains.</title>
        <authorList>
            <person name="Whitman W."/>
        </authorList>
    </citation>
    <scope>NUCLEOTIDE SEQUENCE [LARGE SCALE GENOMIC DNA]</scope>
    <source>
        <strain evidence="4 5">CECT 5862</strain>
    </source>
</reference>
<evidence type="ECO:0000259" key="2">
    <source>
        <dbReference type="Pfam" id="PF13786"/>
    </source>
</evidence>
<organism evidence="4 5">
    <name type="scientific">Paenibacillus phyllosphaerae</name>
    <dbReference type="NCBI Taxonomy" id="274593"/>
    <lineage>
        <taxon>Bacteria</taxon>
        <taxon>Bacillati</taxon>
        <taxon>Bacillota</taxon>
        <taxon>Bacilli</taxon>
        <taxon>Bacillales</taxon>
        <taxon>Paenibacillaceae</taxon>
        <taxon>Paenibacillus</taxon>
    </lineage>
</organism>
<sequence length="375" mass="40647">MAASEIEKELKKVDKTTMEMSPLVRARLDETYAQIAQQPKRTRRTKPSRLRRITTTAAAAGLLGIGVFASAFVSPAMADSLKNIPVIGSIFSTIQGDIGLRTAGTLGLTSDVDRHVSYEDVKLEVSETVYDGTRAAFLLTVDAPNLENGRYTSGKKTMKLSDAIEQLTITADGKTQDDAGSIASGGVFYGSAGETHPNTLVIEQVMAAGSNSEAPETFDATVKVTLNGIDHEFAVDIPFRKTTSEAIRLAPNLAAANDDYTFSLDEVSVTPVTTRLATTIALNDADALTTKEERRLIRVGIAVFDDQGRRLPALNGDGIIQDNKLTYDRRFATTPGHSKYLLVKPFVIQDDFAEEVKEDQYLPELELKVDLPAAD</sequence>
<evidence type="ECO:0000259" key="3">
    <source>
        <dbReference type="Pfam" id="PF18705"/>
    </source>
</evidence>
<dbReference type="RefSeq" id="WP_183597406.1">
    <property type="nucleotide sequence ID" value="NZ_JACHXK010000002.1"/>
</dbReference>
<dbReference type="InterPro" id="IPR040680">
    <property type="entry name" value="DUF5643"/>
</dbReference>
<keyword evidence="1" id="KW-0472">Membrane</keyword>
<comment type="caution">
    <text evidence="4">The sequence shown here is derived from an EMBL/GenBank/DDBJ whole genome shotgun (WGS) entry which is preliminary data.</text>
</comment>